<gene>
    <name evidence="1" type="ORF">ISN44_As02g012700</name>
</gene>
<dbReference type="Proteomes" id="UP000694251">
    <property type="component" value="Chromosome 2"/>
</dbReference>
<evidence type="ECO:0000313" key="2">
    <source>
        <dbReference type="Proteomes" id="UP000694251"/>
    </source>
</evidence>
<organism evidence="1 2">
    <name type="scientific">Arabidopsis suecica</name>
    <name type="common">Swedish thale-cress</name>
    <name type="synonym">Cardaminopsis suecica</name>
    <dbReference type="NCBI Taxonomy" id="45249"/>
    <lineage>
        <taxon>Eukaryota</taxon>
        <taxon>Viridiplantae</taxon>
        <taxon>Streptophyta</taxon>
        <taxon>Embryophyta</taxon>
        <taxon>Tracheophyta</taxon>
        <taxon>Spermatophyta</taxon>
        <taxon>Magnoliopsida</taxon>
        <taxon>eudicotyledons</taxon>
        <taxon>Gunneridae</taxon>
        <taxon>Pentapetalae</taxon>
        <taxon>rosids</taxon>
        <taxon>malvids</taxon>
        <taxon>Brassicales</taxon>
        <taxon>Brassicaceae</taxon>
        <taxon>Camelineae</taxon>
        <taxon>Arabidopsis</taxon>
    </lineage>
</organism>
<reference evidence="1 2" key="1">
    <citation type="submission" date="2020-12" db="EMBL/GenBank/DDBJ databases">
        <title>Concerted genomic and epigenomic changes stabilize Arabidopsis allopolyploids.</title>
        <authorList>
            <person name="Chen Z."/>
        </authorList>
    </citation>
    <scope>NUCLEOTIDE SEQUENCE [LARGE SCALE GENOMIC DNA]</scope>
    <source>
        <strain evidence="1">As9502</strain>
        <tissue evidence="1">Leaf</tissue>
    </source>
</reference>
<keyword evidence="2" id="KW-1185">Reference proteome</keyword>
<sequence length="86" mass="9799">MSFVLWLVGTKCIVDVGTNGKNSWKVGGKDGVACRDHSGFRLEKLGLFCWWKLQKDGCGQKLNRRKDHRAFPLPSVVNERPRKLND</sequence>
<protein>
    <submittedName>
        <fullName evidence="1">Uncharacterized protein</fullName>
    </submittedName>
</protein>
<accession>A0A8T2G242</accession>
<evidence type="ECO:0000313" key="1">
    <source>
        <dbReference type="EMBL" id="KAG7641234.1"/>
    </source>
</evidence>
<name>A0A8T2G242_ARASU</name>
<proteinExistence type="predicted"/>
<dbReference type="EMBL" id="JAEFBJ010000002">
    <property type="protein sequence ID" value="KAG7641234.1"/>
    <property type="molecule type" value="Genomic_DNA"/>
</dbReference>
<comment type="caution">
    <text evidence="1">The sequence shown here is derived from an EMBL/GenBank/DDBJ whole genome shotgun (WGS) entry which is preliminary data.</text>
</comment>
<dbReference type="AlphaFoldDB" id="A0A8T2G242"/>